<feature type="region of interest" description="Disordered" evidence="1">
    <location>
        <begin position="728"/>
        <end position="760"/>
    </location>
</feature>
<gene>
    <name evidence="2" type="ORF">GCM10010319_67920</name>
</gene>
<feature type="compositionally biased region" description="Acidic residues" evidence="1">
    <location>
        <begin position="69"/>
        <end position="85"/>
    </location>
</feature>
<feature type="region of interest" description="Disordered" evidence="1">
    <location>
        <begin position="1"/>
        <end position="102"/>
    </location>
</feature>
<dbReference type="RefSeq" id="WP_344124111.1">
    <property type="nucleotide sequence ID" value="NZ_BAAABW010000040.1"/>
</dbReference>
<organism evidence="2 3">
    <name type="scientific">Streptomyces blastmyceticus</name>
    <dbReference type="NCBI Taxonomy" id="68180"/>
    <lineage>
        <taxon>Bacteria</taxon>
        <taxon>Bacillati</taxon>
        <taxon>Actinomycetota</taxon>
        <taxon>Actinomycetes</taxon>
        <taxon>Kitasatosporales</taxon>
        <taxon>Streptomycetaceae</taxon>
        <taxon>Streptomyces</taxon>
    </lineage>
</organism>
<comment type="caution">
    <text evidence="2">The sequence shown here is derived from an EMBL/GenBank/DDBJ whole genome shotgun (WGS) entry which is preliminary data.</text>
</comment>
<protein>
    <submittedName>
        <fullName evidence="2">Uncharacterized protein</fullName>
    </submittedName>
</protein>
<reference evidence="3" key="1">
    <citation type="journal article" date="2019" name="Int. J. Syst. Evol. Microbiol.">
        <title>The Global Catalogue of Microorganisms (GCM) 10K type strain sequencing project: providing services to taxonomists for standard genome sequencing and annotation.</title>
        <authorList>
            <consortium name="The Broad Institute Genomics Platform"/>
            <consortium name="The Broad Institute Genome Sequencing Center for Infectious Disease"/>
            <person name="Wu L."/>
            <person name="Ma J."/>
        </authorList>
    </citation>
    <scope>NUCLEOTIDE SEQUENCE [LARGE SCALE GENOMIC DNA]</scope>
    <source>
        <strain evidence="3">JCM 4565</strain>
    </source>
</reference>
<feature type="compositionally biased region" description="Polar residues" evidence="1">
    <location>
        <begin position="90"/>
        <end position="102"/>
    </location>
</feature>
<name>A0ABP3HVI3_9ACTN</name>
<evidence type="ECO:0000313" key="2">
    <source>
        <dbReference type="EMBL" id="GAA0379801.1"/>
    </source>
</evidence>
<accession>A0ABP3HVI3</accession>
<sequence>MDQPDVTGMGNPENGPGGHTSPETTGKPEAVTDPPPTPAPEPGEGTTGPLHPASADRPEQDPSQPADELVGDEELEDWEDDDESDGASPRTIQRVGTNNGTVIGNLHQTVSRLVQARTLTSEWIDECLVGFVEPKNIGAARQKLDEHRIVVLVGDRGVGRYTTAVHLLHEHQELRPRQVRREPNDSFTLVEQLKDQRGAWLLDLRSEEQKVGEDFGQNLLADKAILEESQSILVVAVRPNLWEIAGRGADDLAVHLEHPEATAIVRARLEQQQPIVPADEWLTDEEIVKKLGGRKPDDAVRWANAIRAEHFAPVLEEDLKAVDGKQLSRTQIKINNVLEALGSWRTHLRTWHIENPDSDRRNFLLAAALLEGSPVGDIFEAAANLSHKLKDVTNHRGGQSGPGIIELAWSIGAKLTRQDTLRFQRPDYADAVLEYFWVDRMPLTGIVVPWMANLPVTYPEHAERITNRLGQYVLRYSAHHKSLKLLQDVATQWSSHNSLKDHARDLITAGALHPVIGRAMRDRLKKWAQDEKGKFTEDLKVAVARACGGPLAGEYPKMMLYRLSFLAAAPSDRIAEAVGDSMQKLWHQPNVRGQVRSNLSTWCASDDPALREAGRRSFMALAQERNTSGIPLLLSSATGGEIPPSDQALFIGGWRSGLDSPPLDETSASAFKLWMDTALQMPSLRGPVVDIFTRAVHDPAADRGQYIADRFLRLTHFAYNWAPAALPDPQDGRSALRESLLASAREADPAHQLRTPYTES</sequence>
<keyword evidence="3" id="KW-1185">Reference proteome</keyword>
<dbReference type="EMBL" id="BAAABW010000040">
    <property type="protein sequence ID" value="GAA0379801.1"/>
    <property type="molecule type" value="Genomic_DNA"/>
</dbReference>
<proteinExistence type="predicted"/>
<evidence type="ECO:0000313" key="3">
    <source>
        <dbReference type="Proteomes" id="UP001500063"/>
    </source>
</evidence>
<evidence type="ECO:0000256" key="1">
    <source>
        <dbReference type="SAM" id="MobiDB-lite"/>
    </source>
</evidence>
<dbReference type="Proteomes" id="UP001500063">
    <property type="component" value="Unassembled WGS sequence"/>
</dbReference>